<keyword evidence="1" id="KW-1133">Transmembrane helix</keyword>
<feature type="transmembrane region" description="Helical" evidence="1">
    <location>
        <begin position="41"/>
        <end position="66"/>
    </location>
</feature>
<dbReference type="Proteomes" id="UP000274271">
    <property type="component" value="Unassembled WGS sequence"/>
</dbReference>
<dbReference type="RefSeq" id="WP_124906846.1">
    <property type="nucleotide sequence ID" value="NZ_RQJP01000002.1"/>
</dbReference>
<sequence length="249" mass="29064">MTSVLKNKVTPQNPLGIIALFVFFIEAIATVSLGLVATTPYVIYLIWFIIIYPTFIAIAFFVLLWLKREALYSPGDYRDDTTFKEILLQKVAVIEAKQDAATITSSTNIDEIIRTVDRLIALNDIYSAVNVGRTFFKEGEFEMGLKLFDYLKSKISPFHDSYYKILSNRAYSLIGIDKFQDAIDQLNELRNIHEDKFMVWHSIALAYAYYKIGNQQYYRQWLDYSRKIKEFQRGQDFFKKLYPEIADDL</sequence>
<dbReference type="OrthoDB" id="9182830at2"/>
<proteinExistence type="predicted"/>
<evidence type="ECO:0000313" key="3">
    <source>
        <dbReference type="Proteomes" id="UP000274271"/>
    </source>
</evidence>
<keyword evidence="3" id="KW-1185">Reference proteome</keyword>
<protein>
    <recommendedName>
        <fullName evidence="4">Tetratricopeptide repeat protein</fullName>
    </recommendedName>
</protein>
<dbReference type="EMBL" id="RQJP01000002">
    <property type="protein sequence ID" value="RRB15242.1"/>
    <property type="molecule type" value="Genomic_DNA"/>
</dbReference>
<evidence type="ECO:0000313" key="2">
    <source>
        <dbReference type="EMBL" id="RRB15242.1"/>
    </source>
</evidence>
<gene>
    <name evidence="2" type="ORF">EHT87_11920</name>
</gene>
<keyword evidence="1" id="KW-0812">Transmembrane</keyword>
<evidence type="ECO:0000256" key="1">
    <source>
        <dbReference type="SAM" id="Phobius"/>
    </source>
</evidence>
<keyword evidence="1" id="KW-0472">Membrane</keyword>
<feature type="transmembrane region" description="Helical" evidence="1">
    <location>
        <begin position="15"/>
        <end position="35"/>
    </location>
</feature>
<evidence type="ECO:0008006" key="4">
    <source>
        <dbReference type="Google" id="ProtNLM"/>
    </source>
</evidence>
<dbReference type="AlphaFoldDB" id="A0A3P1CPJ0"/>
<organism evidence="2 3">
    <name type="scientific">Larkinella knui</name>
    <dbReference type="NCBI Taxonomy" id="2025310"/>
    <lineage>
        <taxon>Bacteria</taxon>
        <taxon>Pseudomonadati</taxon>
        <taxon>Bacteroidota</taxon>
        <taxon>Cytophagia</taxon>
        <taxon>Cytophagales</taxon>
        <taxon>Spirosomataceae</taxon>
        <taxon>Larkinella</taxon>
    </lineage>
</organism>
<name>A0A3P1CPJ0_9BACT</name>
<comment type="caution">
    <text evidence="2">The sequence shown here is derived from an EMBL/GenBank/DDBJ whole genome shotgun (WGS) entry which is preliminary data.</text>
</comment>
<dbReference type="SUPFAM" id="SSF48452">
    <property type="entry name" value="TPR-like"/>
    <property type="match status" value="1"/>
</dbReference>
<dbReference type="InterPro" id="IPR011990">
    <property type="entry name" value="TPR-like_helical_dom_sf"/>
</dbReference>
<accession>A0A3P1CPJ0</accession>
<reference evidence="2 3" key="1">
    <citation type="submission" date="2018-11" db="EMBL/GenBank/DDBJ databases">
        <authorList>
            <person name="Zhou Z."/>
            <person name="Wang G."/>
        </authorList>
    </citation>
    <scope>NUCLEOTIDE SEQUENCE [LARGE SCALE GENOMIC DNA]</scope>
    <source>
        <strain evidence="2 3">KCTC42998</strain>
    </source>
</reference>
<dbReference type="Gene3D" id="1.25.40.10">
    <property type="entry name" value="Tetratricopeptide repeat domain"/>
    <property type="match status" value="1"/>
</dbReference>